<dbReference type="EMBL" id="BT084270">
    <property type="protein sequence ID" value="ACR34623.1"/>
    <property type="molecule type" value="mRNA"/>
</dbReference>
<sequence length="120" mass="13150">MTDAANSISLGRRSEKRRPGPASRSPREAPLPCKRCSPQSSSACFCPSLPDSEPSQFHLVLELPVCLAYLQKPTMKLQLVSLLSRDCGVQHGNHQASLCLNYQQPKLIHQSAQSSFSSKT</sequence>
<dbReference type="AlphaFoldDB" id="C4J0C3"/>
<evidence type="ECO:0000313" key="2">
    <source>
        <dbReference type="EMBL" id="ACR34623.1"/>
    </source>
</evidence>
<protein>
    <submittedName>
        <fullName evidence="2">Uncharacterized protein</fullName>
    </submittedName>
</protein>
<reference evidence="2" key="2">
    <citation type="submission" date="2012-06" db="EMBL/GenBank/DDBJ databases">
        <authorList>
            <person name="Yu Y."/>
            <person name="Currie J."/>
            <person name="Lomeli R."/>
            <person name="Angelova A."/>
            <person name="Collura K."/>
            <person name="Wissotski M."/>
            <person name="Campos D."/>
            <person name="Kudrna D."/>
            <person name="Golser W."/>
            <person name="Ashely E."/>
            <person name="Descour A."/>
            <person name="Fernandes J."/>
            <person name="Soderlund C."/>
            <person name="Walbot V."/>
        </authorList>
    </citation>
    <scope>NUCLEOTIDE SEQUENCE</scope>
    <source>
        <strain evidence="2">B73</strain>
    </source>
</reference>
<organism evidence="2">
    <name type="scientific">Zea mays</name>
    <name type="common">Maize</name>
    <dbReference type="NCBI Taxonomy" id="4577"/>
    <lineage>
        <taxon>Eukaryota</taxon>
        <taxon>Viridiplantae</taxon>
        <taxon>Streptophyta</taxon>
        <taxon>Embryophyta</taxon>
        <taxon>Tracheophyta</taxon>
        <taxon>Spermatophyta</taxon>
        <taxon>Magnoliopsida</taxon>
        <taxon>Liliopsida</taxon>
        <taxon>Poales</taxon>
        <taxon>Poaceae</taxon>
        <taxon>PACMAD clade</taxon>
        <taxon>Panicoideae</taxon>
        <taxon>Andropogonodae</taxon>
        <taxon>Andropogoneae</taxon>
        <taxon>Tripsacinae</taxon>
        <taxon>Zea</taxon>
    </lineage>
</organism>
<name>C4J0C3_MAIZE</name>
<feature type="region of interest" description="Disordered" evidence="1">
    <location>
        <begin position="1"/>
        <end position="38"/>
    </location>
</feature>
<reference evidence="2" key="1">
    <citation type="journal article" date="2009" name="PLoS Genet.">
        <title>Sequencing, mapping, and analysis of 27,455 maize full-length cDNAs.</title>
        <authorList>
            <person name="Soderlund C."/>
            <person name="Descour A."/>
            <person name="Kudrna D."/>
            <person name="Bomhoff M."/>
            <person name="Boyd L."/>
            <person name="Currie J."/>
            <person name="Angelova A."/>
            <person name="Collura K."/>
            <person name="Wissotski M."/>
            <person name="Ashley E."/>
            <person name="Morrow D."/>
            <person name="Fernandes J."/>
            <person name="Walbot V."/>
            <person name="Yu Y."/>
        </authorList>
    </citation>
    <scope>NUCLEOTIDE SEQUENCE</scope>
    <source>
        <strain evidence="2">B73</strain>
    </source>
</reference>
<proteinExistence type="evidence at transcript level"/>
<evidence type="ECO:0000256" key="1">
    <source>
        <dbReference type="SAM" id="MobiDB-lite"/>
    </source>
</evidence>
<accession>C4J0C3</accession>